<gene>
    <name evidence="2" type="ORF">GF068_42725</name>
</gene>
<proteinExistence type="predicted"/>
<dbReference type="AlphaFoldDB" id="A0A6N7Q299"/>
<dbReference type="SUPFAM" id="SSF54427">
    <property type="entry name" value="NTF2-like"/>
    <property type="match status" value="1"/>
</dbReference>
<evidence type="ECO:0000313" key="2">
    <source>
        <dbReference type="EMBL" id="MRG98582.1"/>
    </source>
</evidence>
<reference evidence="2 3" key="1">
    <citation type="submission" date="2019-10" db="EMBL/GenBank/DDBJ databases">
        <title>A soil myxobacterium in the family Polyangiaceae.</title>
        <authorList>
            <person name="Li Y."/>
            <person name="Wang J."/>
        </authorList>
    </citation>
    <scope>NUCLEOTIDE SEQUENCE [LARGE SCALE GENOMIC DNA]</scope>
    <source>
        <strain evidence="2 3">DSM 14734</strain>
    </source>
</reference>
<accession>A0A6N7Q299</accession>
<keyword evidence="3" id="KW-1185">Reference proteome</keyword>
<comment type="caution">
    <text evidence="2">The sequence shown here is derived from an EMBL/GenBank/DDBJ whole genome shotgun (WGS) entry which is preliminary data.</text>
</comment>
<evidence type="ECO:0000259" key="1">
    <source>
        <dbReference type="Pfam" id="PF12680"/>
    </source>
</evidence>
<dbReference type="EMBL" id="WJIE01000039">
    <property type="protein sequence ID" value="MRG98582.1"/>
    <property type="molecule type" value="Genomic_DNA"/>
</dbReference>
<organism evidence="2 3">
    <name type="scientific">Polyangium spumosum</name>
    <dbReference type="NCBI Taxonomy" id="889282"/>
    <lineage>
        <taxon>Bacteria</taxon>
        <taxon>Pseudomonadati</taxon>
        <taxon>Myxococcota</taxon>
        <taxon>Polyangia</taxon>
        <taxon>Polyangiales</taxon>
        <taxon>Polyangiaceae</taxon>
        <taxon>Polyangium</taxon>
    </lineage>
</organism>
<dbReference type="Proteomes" id="UP000440224">
    <property type="component" value="Unassembled WGS sequence"/>
</dbReference>
<protein>
    <recommendedName>
        <fullName evidence="1">SnoaL-like domain-containing protein</fullName>
    </recommendedName>
</protein>
<name>A0A6N7Q299_9BACT</name>
<dbReference type="InterPro" id="IPR037401">
    <property type="entry name" value="SnoaL-like"/>
</dbReference>
<sequence length="136" mass="15504">MESSIRRREANEQPLMDQIRHALQSRDVEALANLYAEDAVLEEVSSLNPPAHPIVVQGRDAILKQLRDEFQRDPVGGWHREVKSTDIIDEMETDEAVAFTEVRTYAAGDKVITQHLAHKRNGRIQHDRLVVARDSD</sequence>
<evidence type="ECO:0000313" key="3">
    <source>
        <dbReference type="Proteomes" id="UP000440224"/>
    </source>
</evidence>
<dbReference type="InterPro" id="IPR032710">
    <property type="entry name" value="NTF2-like_dom_sf"/>
</dbReference>
<feature type="domain" description="SnoaL-like" evidence="1">
    <location>
        <begin position="21"/>
        <end position="110"/>
    </location>
</feature>
<dbReference type="Pfam" id="PF12680">
    <property type="entry name" value="SnoaL_2"/>
    <property type="match status" value="1"/>
</dbReference>
<dbReference type="Gene3D" id="3.10.450.50">
    <property type="match status" value="1"/>
</dbReference>
<dbReference type="OrthoDB" id="5514011at2"/>